<dbReference type="EMBL" id="LCRH01000050">
    <property type="protein sequence ID" value="KKW31800.1"/>
    <property type="molecule type" value="Genomic_DNA"/>
</dbReference>
<dbReference type="GO" id="GO:0009231">
    <property type="term" value="P:riboflavin biosynthetic process"/>
    <property type="evidence" value="ECO:0007669"/>
    <property type="project" value="UniProtKB-UniPathway"/>
</dbReference>
<protein>
    <submittedName>
        <fullName evidence="5">3,4-dihydroxy-2-butanone 4-phosphate synthase</fullName>
    </submittedName>
</protein>
<gene>
    <name evidence="5" type="ORF">UY76_C0050G0009</name>
</gene>
<keyword evidence="3" id="KW-0479">Metal-binding</keyword>
<dbReference type="SUPFAM" id="SSF142695">
    <property type="entry name" value="RibA-like"/>
    <property type="match status" value="1"/>
</dbReference>
<comment type="caution">
    <text evidence="5">The sequence shown here is derived from an EMBL/GenBank/DDBJ whole genome shotgun (WGS) entry which is preliminary data.</text>
</comment>
<dbReference type="UniPathway" id="UPA00275"/>
<accession>A0A0G1XLQ4</accession>
<evidence type="ECO:0000256" key="1">
    <source>
        <dbReference type="ARBA" id="ARBA00005104"/>
    </source>
</evidence>
<evidence type="ECO:0000256" key="3">
    <source>
        <dbReference type="ARBA" id="ARBA00022723"/>
    </source>
</evidence>
<dbReference type="GO" id="GO:0005829">
    <property type="term" value="C:cytosol"/>
    <property type="evidence" value="ECO:0007669"/>
    <property type="project" value="TreeGrafter"/>
</dbReference>
<dbReference type="Pfam" id="PF00925">
    <property type="entry name" value="GTP_cyclohydro2"/>
    <property type="match status" value="1"/>
</dbReference>
<comment type="pathway">
    <text evidence="1">Cofactor biosynthesis; riboflavin biosynthesis.</text>
</comment>
<dbReference type="AlphaFoldDB" id="A0A0G1XLQ4"/>
<name>A0A0G1XLQ4_9BACT</name>
<evidence type="ECO:0000313" key="6">
    <source>
        <dbReference type="Proteomes" id="UP000034054"/>
    </source>
</evidence>
<dbReference type="PANTHER" id="PTHR21327:SF18">
    <property type="entry name" value="3,4-DIHYDROXY-2-BUTANONE 4-PHOSPHATE SYNTHASE"/>
    <property type="match status" value="1"/>
</dbReference>
<evidence type="ECO:0000313" key="5">
    <source>
        <dbReference type="EMBL" id="KKW31800.1"/>
    </source>
</evidence>
<dbReference type="PANTHER" id="PTHR21327">
    <property type="entry name" value="GTP CYCLOHYDROLASE II-RELATED"/>
    <property type="match status" value="1"/>
</dbReference>
<evidence type="ECO:0000259" key="4">
    <source>
        <dbReference type="Pfam" id="PF00925"/>
    </source>
</evidence>
<dbReference type="InterPro" id="IPR032677">
    <property type="entry name" value="GTP_cyclohydro_II"/>
</dbReference>
<organism evidence="5 6">
    <name type="scientific">Candidatus Uhrbacteria bacterium GW2011_GWA2_52_8d</name>
    <dbReference type="NCBI Taxonomy" id="1618979"/>
    <lineage>
        <taxon>Bacteria</taxon>
        <taxon>Candidatus Uhriibacteriota</taxon>
    </lineage>
</organism>
<reference evidence="5 6" key="1">
    <citation type="journal article" date="2015" name="Nature">
        <title>rRNA introns, odd ribosomes, and small enigmatic genomes across a large radiation of phyla.</title>
        <authorList>
            <person name="Brown C.T."/>
            <person name="Hug L.A."/>
            <person name="Thomas B.C."/>
            <person name="Sharon I."/>
            <person name="Castelle C.J."/>
            <person name="Singh A."/>
            <person name="Wilkins M.J."/>
            <person name="Williams K.H."/>
            <person name="Banfield J.F."/>
        </authorList>
    </citation>
    <scope>NUCLEOTIDE SEQUENCE [LARGE SCALE GENOMIC DNA]</scope>
</reference>
<dbReference type="Gene3D" id="3.40.50.10990">
    <property type="entry name" value="GTP cyclohydrolase II"/>
    <property type="match status" value="1"/>
</dbReference>
<dbReference type="GO" id="GO:0008686">
    <property type="term" value="F:3,4-dihydroxy-2-butanone-4-phosphate synthase activity"/>
    <property type="evidence" value="ECO:0007669"/>
    <property type="project" value="TreeGrafter"/>
</dbReference>
<dbReference type="InterPro" id="IPR036144">
    <property type="entry name" value="RibA-like_sf"/>
</dbReference>
<dbReference type="GO" id="GO:0046872">
    <property type="term" value="F:metal ion binding"/>
    <property type="evidence" value="ECO:0007669"/>
    <property type="project" value="UniProtKB-KW"/>
</dbReference>
<evidence type="ECO:0000256" key="2">
    <source>
        <dbReference type="ARBA" id="ARBA00022619"/>
    </source>
</evidence>
<keyword evidence="2" id="KW-0686">Riboflavin biosynthesis</keyword>
<dbReference type="Proteomes" id="UP000034054">
    <property type="component" value="Unassembled WGS sequence"/>
</dbReference>
<proteinExistence type="predicted"/>
<sequence>MSKYSIAMTSTTIQTEFGPYKVSCHRLDGESFVSFVYGDITTNTPIVRIHSACLFGEAFHSIHCDCHHQLTQTMKSIQTHGAGVIVYSYQEGRGIGLENKIKAMEIERETGCDTVDAFKKLGFEQADLRDFKKEVRILQELGAAKEIYSFSGNPRKRRELEAGGFTILGEYEIPEGVAGVLAQKERRAKKEKLGYSYKN</sequence>
<feature type="domain" description="GTP cyclohydrolase II" evidence="4">
    <location>
        <begin position="10"/>
        <end position="169"/>
    </location>
</feature>